<feature type="domain" description="Peptidase C45 hydrolase" evidence="1">
    <location>
        <begin position="108"/>
        <end position="333"/>
    </location>
</feature>
<proteinExistence type="predicted"/>
<organism evidence="2 3">
    <name type="scientific">Microvirgula aerodenitrificans</name>
    <dbReference type="NCBI Taxonomy" id="57480"/>
    <lineage>
        <taxon>Bacteria</taxon>
        <taxon>Pseudomonadati</taxon>
        <taxon>Pseudomonadota</taxon>
        <taxon>Betaproteobacteria</taxon>
        <taxon>Neisseriales</taxon>
        <taxon>Aquaspirillaceae</taxon>
        <taxon>Microvirgula</taxon>
    </lineage>
</organism>
<evidence type="ECO:0000313" key="2">
    <source>
        <dbReference type="EMBL" id="AVY92737.1"/>
    </source>
</evidence>
<dbReference type="PANTHER" id="PTHR34180">
    <property type="entry name" value="PEPTIDASE C45"/>
    <property type="match status" value="1"/>
</dbReference>
<dbReference type="RefSeq" id="WP_107888537.1">
    <property type="nucleotide sequence ID" value="NZ_CP028519.1"/>
</dbReference>
<dbReference type="InterPro" id="IPR047794">
    <property type="entry name" value="C45_proenzyme-like"/>
</dbReference>
<dbReference type="InterPro" id="IPR005079">
    <property type="entry name" value="Peptidase_C45_hydrolase"/>
</dbReference>
<dbReference type="Pfam" id="PF03417">
    <property type="entry name" value="AAT"/>
    <property type="match status" value="1"/>
</dbReference>
<dbReference type="KEGG" id="maer:DAI18_00740"/>
<dbReference type="InterPro" id="IPR047801">
    <property type="entry name" value="Peptidase_C45"/>
</dbReference>
<dbReference type="NCBIfam" id="NF040521">
    <property type="entry name" value="C45_proenzyme"/>
    <property type="match status" value="1"/>
</dbReference>
<evidence type="ECO:0000259" key="1">
    <source>
        <dbReference type="Pfam" id="PF03417"/>
    </source>
</evidence>
<name>A0A2U3TH58_9NEIS</name>
<dbReference type="AlphaFoldDB" id="A0A2U3TH58"/>
<dbReference type="OrthoDB" id="6793339at2"/>
<dbReference type="Proteomes" id="UP000244173">
    <property type="component" value="Chromosome"/>
</dbReference>
<accession>A0A2U3TH58</accession>
<dbReference type="Gene3D" id="3.60.60.10">
    <property type="entry name" value="Penicillin V Acylase, Chain A"/>
    <property type="match status" value="1"/>
</dbReference>
<dbReference type="PANTHER" id="PTHR34180:SF1">
    <property type="entry name" value="BETA-ALANYL-DOPAMINE_CARCININE HYDROLASE"/>
    <property type="match status" value="1"/>
</dbReference>
<sequence>MTLPPSLPLVRIDGTPRHVGRVLGELARPVMRDCLDQSRTWHALQAWRDHPRLDRLAVAAQRHLPLVWDELSGMAEGLAMPMHDLFLWNCRGDLVGRTPDGCTTAAINRPGRQWIGHNEDGDPYVQGHCFIADVHLDDAPGFVSFCYPGSVPGHTFAVNRAGLVQTINNLRMVETLDGLPRQFLSRAVLDCTTLDAALDLLSGLPRAGAFHHTLGQCGDARMFSVEATPRTCSVQPVSGVYGHANHRIHPGAQAEPQVITESSHDRQVRIDSLTAAFPAQAGGEEICAALTDRAADGLPIFRDDPADPDDENTLASAIFRLESDRVVLNVHQGGNAAAPPTHTLEIAPSR</sequence>
<keyword evidence="3" id="KW-1185">Reference proteome</keyword>
<protein>
    <submittedName>
        <fullName evidence="2">Peptidase C45</fullName>
    </submittedName>
</protein>
<dbReference type="EMBL" id="CP028519">
    <property type="protein sequence ID" value="AVY92737.1"/>
    <property type="molecule type" value="Genomic_DNA"/>
</dbReference>
<dbReference type="STRING" id="1122240.GCA_000620105_00755"/>
<evidence type="ECO:0000313" key="3">
    <source>
        <dbReference type="Proteomes" id="UP000244173"/>
    </source>
</evidence>
<gene>
    <name evidence="2" type="ORF">DAI18_00740</name>
</gene>
<reference evidence="2 3" key="1">
    <citation type="submission" date="2018-04" db="EMBL/GenBank/DDBJ databases">
        <title>Denitrifier Microvirgula.</title>
        <authorList>
            <person name="Anderson E."/>
            <person name="Jang J."/>
            <person name="Ishii S."/>
        </authorList>
    </citation>
    <scope>NUCLEOTIDE SEQUENCE [LARGE SCALE GENOMIC DNA]</scope>
    <source>
        <strain evidence="2 3">BE2.4</strain>
    </source>
</reference>